<dbReference type="SUPFAM" id="SSF50814">
    <property type="entry name" value="Lipocalins"/>
    <property type="match status" value="1"/>
</dbReference>
<reference evidence="1" key="1">
    <citation type="submission" date="2011-07" db="EMBL/GenBank/DDBJ databases">
        <authorList>
            <person name="Stanhope M.J."/>
            <person name="Durkin A.S."/>
            <person name="Hostetler J."/>
            <person name="Kim M."/>
            <person name="Radune D."/>
            <person name="Singh I."/>
            <person name="Town C.D."/>
        </authorList>
    </citation>
    <scope>NUCLEOTIDE SEQUENCE [LARGE SCALE GENOMIC DNA]</scope>
    <source>
        <strain evidence="1">HS-6</strain>
    </source>
</reference>
<keyword evidence="2" id="KW-1185">Reference proteome</keyword>
<dbReference type="InterPro" id="IPR015231">
    <property type="entry name" value="DUF1934"/>
</dbReference>
<dbReference type="eggNOG" id="COG4506">
    <property type="taxonomic scope" value="Bacteria"/>
</dbReference>
<dbReference type="Gene3D" id="2.40.128.20">
    <property type="match status" value="1"/>
</dbReference>
<accession>G5JRI5</accession>
<dbReference type="EMBL" id="AEUV02000002">
    <property type="protein sequence ID" value="EHI74225.1"/>
    <property type="molecule type" value="Genomic_DNA"/>
</dbReference>
<dbReference type="RefSeq" id="WP_004227142.1">
    <property type="nucleotide sequence ID" value="NZ_AEUV02000002.1"/>
</dbReference>
<dbReference type="Proteomes" id="UP000004322">
    <property type="component" value="Unassembled WGS sequence"/>
</dbReference>
<proteinExistence type="predicted"/>
<dbReference type="AlphaFoldDB" id="G5JRI5"/>
<gene>
    <name evidence="1" type="ORF">STRCR_1994</name>
</gene>
<protein>
    <recommendedName>
        <fullName evidence="3">DUF1934 domain-containing protein</fullName>
    </recommendedName>
</protein>
<name>G5JRI5_STRCG</name>
<dbReference type="InterPro" id="IPR012674">
    <property type="entry name" value="Calycin"/>
</dbReference>
<dbReference type="STRING" id="873449.STRCR_1994"/>
<sequence>MQIKIYNTIQMEEQTELIEEIHDCQWTNKGDYDYLIHQNSQNEKVVIKLNHKELVMTRFSNPKSIMRFLKGNLDFAAIPTSMGVQRLVTRTKTFQLDRDSQQLHLIYDLLTDPEADRPLASYDMRIAWGD</sequence>
<dbReference type="Pfam" id="PF09148">
    <property type="entry name" value="DUF1934"/>
    <property type="match status" value="1"/>
</dbReference>
<comment type="caution">
    <text evidence="1">The sequence shown here is derived from an EMBL/GenBank/DDBJ whole genome shotgun (WGS) entry which is preliminary data.</text>
</comment>
<evidence type="ECO:0000313" key="2">
    <source>
        <dbReference type="Proteomes" id="UP000004322"/>
    </source>
</evidence>
<evidence type="ECO:0008006" key="3">
    <source>
        <dbReference type="Google" id="ProtNLM"/>
    </source>
</evidence>
<evidence type="ECO:0000313" key="1">
    <source>
        <dbReference type="EMBL" id="EHI74225.1"/>
    </source>
</evidence>
<organism evidence="1 2">
    <name type="scientific">Streptococcus criceti HS-6</name>
    <dbReference type="NCBI Taxonomy" id="873449"/>
    <lineage>
        <taxon>Bacteria</taxon>
        <taxon>Bacillati</taxon>
        <taxon>Bacillota</taxon>
        <taxon>Bacilli</taxon>
        <taxon>Lactobacillales</taxon>
        <taxon>Streptococcaceae</taxon>
        <taxon>Streptococcus</taxon>
    </lineage>
</organism>
<dbReference type="OrthoDB" id="2233368at2"/>